<gene>
    <name evidence="1" type="ORF">FE840_005210</name>
</gene>
<sequence>MRFAIDTIDDAGNSRIYVGEPVELADNHLRIRLRNGELDIAINRITDWFQIDRQEKGDRGQLFAANA</sequence>
<evidence type="ECO:0000313" key="2">
    <source>
        <dbReference type="Proteomes" id="UP000308530"/>
    </source>
</evidence>
<reference evidence="1 2" key="1">
    <citation type="submission" date="2020-06" db="EMBL/GenBank/DDBJ databases">
        <title>Genome sequence of Rhizobium sp strain ADMK78.</title>
        <authorList>
            <person name="Rahi P."/>
        </authorList>
    </citation>
    <scope>NUCLEOTIDE SEQUENCE [LARGE SCALE GENOMIC DNA]</scope>
    <source>
        <strain evidence="1 2">ADMK78</strain>
    </source>
</reference>
<dbReference type="Proteomes" id="UP000308530">
    <property type="component" value="Chromosome"/>
</dbReference>
<dbReference type="EMBL" id="CP058350">
    <property type="protein sequence ID" value="QLF68987.1"/>
    <property type="molecule type" value="Genomic_DNA"/>
</dbReference>
<evidence type="ECO:0000313" key="1">
    <source>
        <dbReference type="EMBL" id="QLF68987.1"/>
    </source>
</evidence>
<protein>
    <submittedName>
        <fullName evidence="1">Uncharacterized protein</fullName>
    </submittedName>
</protein>
<organism evidence="1 2">
    <name type="scientific">Peteryoungia desertarenae</name>
    <dbReference type="NCBI Taxonomy" id="1813451"/>
    <lineage>
        <taxon>Bacteria</taxon>
        <taxon>Pseudomonadati</taxon>
        <taxon>Pseudomonadota</taxon>
        <taxon>Alphaproteobacteria</taxon>
        <taxon>Hyphomicrobiales</taxon>
        <taxon>Rhizobiaceae</taxon>
        <taxon>Peteryoungia</taxon>
    </lineage>
</organism>
<accession>A0ABX6QL43</accession>
<dbReference type="RefSeq" id="WP_138285876.1">
    <property type="nucleotide sequence ID" value="NZ_CP058350.1"/>
</dbReference>
<proteinExistence type="predicted"/>
<name>A0ABX6QL43_9HYPH</name>
<keyword evidence="2" id="KW-1185">Reference proteome</keyword>